<accession>A0ABN1TZF5</accession>
<dbReference type="InterPro" id="IPR003856">
    <property type="entry name" value="LPS_length_determ_N"/>
</dbReference>
<keyword evidence="10" id="KW-0547">Nucleotide-binding</keyword>
<dbReference type="PANTHER" id="PTHR32309">
    <property type="entry name" value="TYROSINE-PROTEIN KINASE"/>
    <property type="match status" value="1"/>
</dbReference>
<evidence type="ECO:0000259" key="18">
    <source>
        <dbReference type="Pfam" id="PF02706"/>
    </source>
</evidence>
<keyword evidence="7" id="KW-0997">Cell inner membrane</keyword>
<dbReference type="SUPFAM" id="SSF52540">
    <property type="entry name" value="P-loop containing nucleoside triphosphate hydrolases"/>
    <property type="match status" value="1"/>
</dbReference>
<evidence type="ECO:0000256" key="11">
    <source>
        <dbReference type="ARBA" id="ARBA00022777"/>
    </source>
</evidence>
<comment type="similarity">
    <text evidence="3">Belongs to the CpsD/CapB family.</text>
</comment>
<evidence type="ECO:0000256" key="9">
    <source>
        <dbReference type="ARBA" id="ARBA00022692"/>
    </source>
</evidence>
<comment type="similarity">
    <text evidence="2">Belongs to the CpsC/CapA family.</text>
</comment>
<name>A0ABN1TZF5_9ACTN</name>
<keyword evidence="21" id="KW-1185">Reference proteome</keyword>
<feature type="domain" description="Polysaccharide chain length determinant N-terminal" evidence="18">
    <location>
        <begin position="1"/>
        <end position="89"/>
    </location>
</feature>
<dbReference type="Gene3D" id="3.40.50.300">
    <property type="entry name" value="P-loop containing nucleotide triphosphate hydrolases"/>
    <property type="match status" value="1"/>
</dbReference>
<dbReference type="InterPro" id="IPR027417">
    <property type="entry name" value="P-loop_NTPase"/>
</dbReference>
<dbReference type="PANTHER" id="PTHR32309:SF13">
    <property type="entry name" value="FERRIC ENTEROBACTIN TRANSPORT PROTEIN FEPE"/>
    <property type="match status" value="1"/>
</dbReference>
<comment type="subcellular location">
    <subcellularLocation>
        <location evidence="1">Cell inner membrane</location>
        <topology evidence="1">Multi-pass membrane protein</topology>
    </subcellularLocation>
</comment>
<evidence type="ECO:0000256" key="6">
    <source>
        <dbReference type="ARBA" id="ARBA00022475"/>
    </source>
</evidence>
<dbReference type="Proteomes" id="UP001499987">
    <property type="component" value="Unassembled WGS sequence"/>
</dbReference>
<evidence type="ECO:0000256" key="16">
    <source>
        <dbReference type="ARBA" id="ARBA00051245"/>
    </source>
</evidence>
<evidence type="ECO:0000313" key="20">
    <source>
        <dbReference type="EMBL" id="GAA1106385.1"/>
    </source>
</evidence>
<comment type="catalytic activity">
    <reaction evidence="16">
        <text>L-tyrosyl-[protein] + ATP = O-phospho-L-tyrosyl-[protein] + ADP + H(+)</text>
        <dbReference type="Rhea" id="RHEA:10596"/>
        <dbReference type="Rhea" id="RHEA-COMP:10136"/>
        <dbReference type="Rhea" id="RHEA-COMP:20101"/>
        <dbReference type="ChEBI" id="CHEBI:15378"/>
        <dbReference type="ChEBI" id="CHEBI:30616"/>
        <dbReference type="ChEBI" id="CHEBI:46858"/>
        <dbReference type="ChEBI" id="CHEBI:61978"/>
        <dbReference type="ChEBI" id="CHEBI:456216"/>
        <dbReference type="EC" id="2.7.10.2"/>
    </reaction>
</comment>
<evidence type="ECO:0000256" key="15">
    <source>
        <dbReference type="ARBA" id="ARBA00023137"/>
    </source>
</evidence>
<evidence type="ECO:0000256" key="4">
    <source>
        <dbReference type="ARBA" id="ARBA00008883"/>
    </source>
</evidence>
<keyword evidence="12" id="KW-0067">ATP-binding</keyword>
<evidence type="ECO:0000256" key="10">
    <source>
        <dbReference type="ARBA" id="ARBA00022741"/>
    </source>
</evidence>
<dbReference type="Pfam" id="PF13614">
    <property type="entry name" value="AAA_31"/>
    <property type="match status" value="1"/>
</dbReference>
<gene>
    <name evidence="20" type="ORF">GCM10009663_55540</name>
</gene>
<dbReference type="InterPro" id="IPR005702">
    <property type="entry name" value="Wzc-like_C"/>
</dbReference>
<evidence type="ECO:0000256" key="3">
    <source>
        <dbReference type="ARBA" id="ARBA00007316"/>
    </source>
</evidence>
<keyword evidence="8" id="KW-0808">Transferase</keyword>
<evidence type="ECO:0000256" key="7">
    <source>
        <dbReference type="ARBA" id="ARBA00022519"/>
    </source>
</evidence>
<comment type="caution">
    <text evidence="20">The sequence shown here is derived from an EMBL/GenBank/DDBJ whole genome shotgun (WGS) entry which is preliminary data.</text>
</comment>
<dbReference type="NCBIfam" id="TIGR01007">
    <property type="entry name" value="eps_fam"/>
    <property type="match status" value="1"/>
</dbReference>
<dbReference type="InterPro" id="IPR025669">
    <property type="entry name" value="AAA_dom"/>
</dbReference>
<evidence type="ECO:0000256" key="12">
    <source>
        <dbReference type="ARBA" id="ARBA00022840"/>
    </source>
</evidence>
<protein>
    <recommendedName>
        <fullName evidence="5">non-specific protein-tyrosine kinase</fullName>
        <ecNumber evidence="5">2.7.10.2</ecNumber>
    </recommendedName>
</protein>
<keyword evidence="15" id="KW-0829">Tyrosine-protein kinase</keyword>
<evidence type="ECO:0000256" key="13">
    <source>
        <dbReference type="ARBA" id="ARBA00022989"/>
    </source>
</evidence>
<evidence type="ECO:0000256" key="5">
    <source>
        <dbReference type="ARBA" id="ARBA00011903"/>
    </source>
</evidence>
<dbReference type="InterPro" id="IPR050445">
    <property type="entry name" value="Bact_polysacc_biosynth/exp"/>
</dbReference>
<comment type="similarity">
    <text evidence="4">Belongs to the etk/wzc family.</text>
</comment>
<dbReference type="EMBL" id="BAAALD010000067">
    <property type="protein sequence ID" value="GAA1106385.1"/>
    <property type="molecule type" value="Genomic_DNA"/>
</dbReference>
<evidence type="ECO:0000256" key="17">
    <source>
        <dbReference type="SAM" id="MobiDB-lite"/>
    </source>
</evidence>
<evidence type="ECO:0000313" key="21">
    <source>
        <dbReference type="Proteomes" id="UP001499987"/>
    </source>
</evidence>
<reference evidence="20 21" key="1">
    <citation type="journal article" date="2019" name="Int. J. Syst. Evol. Microbiol.">
        <title>The Global Catalogue of Microorganisms (GCM) 10K type strain sequencing project: providing services to taxonomists for standard genome sequencing and annotation.</title>
        <authorList>
            <consortium name="The Broad Institute Genomics Platform"/>
            <consortium name="The Broad Institute Genome Sequencing Center for Infectious Disease"/>
            <person name="Wu L."/>
            <person name="Ma J."/>
        </authorList>
    </citation>
    <scope>NUCLEOTIDE SEQUENCE [LARGE SCALE GENOMIC DNA]</scope>
    <source>
        <strain evidence="20 21">JCM 13002</strain>
    </source>
</reference>
<sequence>MDLRGCLRTLSRHWWLVTLLALLGTGAGVAAAVLSTPVYEARTQLFVATRSGEDATALNQGNNFSQARVRSYASIVTSRRVTEPVVAKLRLGVTPEQLASQITAAAPVNTVLIDITLQDTVPARAAQTANAVADQLRAVVQELETPADSTTSPVQLGVTQRAQPPAFPVSPNRRLDVAAGLLVGLLLGIGAAALRQALDTTVSTAEQLGELAGVPVLGEVPYDRSAPADPLDRAAGGWSARSEAIRQLRTNLQFAQVDDRPRVVGVTSALPGEGKTTTAANLARSLVEAGDRVCLVDADLRRPQVAEVFGLVRDAGLTSVLIGSAAIEDVMQNAAGLDVLTSGTIPPNPAELLASARMHHVLQSLAERYDHVVVDTAPLLPVADTSGLAPFTDGMLLVVRARRTSRDRIRAATDALRAVGARPLGAVLDMVPAAKGARSGYGYGYGYGEPVPRPAGSDERGATDQAPLAGRSAR</sequence>
<feature type="region of interest" description="Disordered" evidence="17">
    <location>
        <begin position="448"/>
        <end position="474"/>
    </location>
</feature>
<keyword evidence="9" id="KW-0812">Transmembrane</keyword>
<evidence type="ECO:0000256" key="8">
    <source>
        <dbReference type="ARBA" id="ARBA00022679"/>
    </source>
</evidence>
<keyword evidence="13" id="KW-1133">Transmembrane helix</keyword>
<proteinExistence type="inferred from homology"/>
<evidence type="ECO:0000256" key="2">
    <source>
        <dbReference type="ARBA" id="ARBA00006683"/>
    </source>
</evidence>
<dbReference type="CDD" id="cd05387">
    <property type="entry name" value="BY-kinase"/>
    <property type="match status" value="1"/>
</dbReference>
<feature type="domain" description="AAA" evidence="19">
    <location>
        <begin position="271"/>
        <end position="401"/>
    </location>
</feature>
<dbReference type="EC" id="2.7.10.2" evidence="5"/>
<dbReference type="RefSeq" id="WP_344626431.1">
    <property type="nucleotide sequence ID" value="NZ_BAAALD010000067.1"/>
</dbReference>
<evidence type="ECO:0000256" key="1">
    <source>
        <dbReference type="ARBA" id="ARBA00004429"/>
    </source>
</evidence>
<dbReference type="Pfam" id="PF02706">
    <property type="entry name" value="Wzz"/>
    <property type="match status" value="1"/>
</dbReference>
<keyword evidence="14" id="KW-0472">Membrane</keyword>
<keyword evidence="11" id="KW-0418">Kinase</keyword>
<organism evidence="20 21">
    <name type="scientific">Kitasatospora arboriphila</name>
    <dbReference type="NCBI Taxonomy" id="258052"/>
    <lineage>
        <taxon>Bacteria</taxon>
        <taxon>Bacillati</taxon>
        <taxon>Actinomycetota</taxon>
        <taxon>Actinomycetes</taxon>
        <taxon>Kitasatosporales</taxon>
        <taxon>Streptomycetaceae</taxon>
        <taxon>Kitasatospora</taxon>
    </lineage>
</organism>
<evidence type="ECO:0000259" key="19">
    <source>
        <dbReference type="Pfam" id="PF13614"/>
    </source>
</evidence>
<keyword evidence="6" id="KW-1003">Cell membrane</keyword>
<evidence type="ECO:0000256" key="14">
    <source>
        <dbReference type="ARBA" id="ARBA00023136"/>
    </source>
</evidence>